<evidence type="ECO:0000256" key="7">
    <source>
        <dbReference type="ARBA" id="ARBA00023136"/>
    </source>
</evidence>
<feature type="transmembrane region" description="Helical" evidence="10">
    <location>
        <begin position="120"/>
        <end position="139"/>
    </location>
</feature>
<comment type="subcellular location">
    <subcellularLocation>
        <location evidence="10">Cell membrane</location>
        <topology evidence="10">Multi-pass membrane protein</topology>
    </subcellularLocation>
    <subcellularLocation>
        <location evidence="10">Bacterial flagellum basal body</location>
    </subcellularLocation>
</comment>
<comment type="similarity">
    <text evidence="2 10">Belongs to the FliR/MopE/SpaR family.</text>
</comment>
<keyword evidence="7 10" id="KW-0472">Membrane</keyword>
<name>A0A429ZST4_9ENTE</name>
<dbReference type="NCBIfam" id="TIGR01400">
    <property type="entry name" value="fliR"/>
    <property type="match status" value="1"/>
</dbReference>
<dbReference type="Proteomes" id="UP000287239">
    <property type="component" value="Unassembled WGS sequence"/>
</dbReference>
<keyword evidence="8 10" id="KW-0975">Bacterial flagellum</keyword>
<keyword evidence="4 10" id="KW-1003">Cell membrane</keyword>
<sequence length="252" mass="27389">MAENLINLLLIFSRISAFIVISPGFSFKSMPTTAKVCLALALTLAVNGMSVLVPLEISSYLLLFYLVREVLVGLAMGFISQLIFTGIEIAGQFIDFQVGFAMGAMFDPATGVHGSNYGRLYYWLALAVFFLTDMHHLLIQSLLDSFQVVPIGTATLSNYGIEGTIMLFSVVFKIALGLGAPMMIVALISDIVLGIISKSVPQINVLMLGMPLKILVSFFFMLLLLPNVVQSISKVMPLISQYLEGFVKSLTG</sequence>
<feature type="transmembrane region" description="Helical" evidence="10">
    <location>
        <begin position="6"/>
        <end position="25"/>
    </location>
</feature>
<evidence type="ECO:0000256" key="4">
    <source>
        <dbReference type="ARBA" id="ARBA00022475"/>
    </source>
</evidence>
<dbReference type="GO" id="GO:0005886">
    <property type="term" value="C:plasma membrane"/>
    <property type="evidence" value="ECO:0007669"/>
    <property type="project" value="UniProtKB-SubCell"/>
</dbReference>
<evidence type="ECO:0000313" key="12">
    <source>
        <dbReference type="Proteomes" id="UP000287239"/>
    </source>
</evidence>
<dbReference type="GO" id="GO:0006605">
    <property type="term" value="P:protein targeting"/>
    <property type="evidence" value="ECO:0007669"/>
    <property type="project" value="UniProtKB-UniRule"/>
</dbReference>
<evidence type="ECO:0000256" key="10">
    <source>
        <dbReference type="RuleBase" id="RU362071"/>
    </source>
</evidence>
<evidence type="ECO:0000256" key="8">
    <source>
        <dbReference type="ARBA" id="ARBA00023143"/>
    </source>
</evidence>
<keyword evidence="12" id="KW-1185">Reference proteome</keyword>
<gene>
    <name evidence="11" type="ORF">CBF35_04305</name>
</gene>
<evidence type="ECO:0000256" key="6">
    <source>
        <dbReference type="ARBA" id="ARBA00022989"/>
    </source>
</evidence>
<dbReference type="GO" id="GO:0009425">
    <property type="term" value="C:bacterial-type flagellum basal body"/>
    <property type="evidence" value="ECO:0007669"/>
    <property type="project" value="UniProtKB-SubCell"/>
</dbReference>
<feature type="transmembrane region" description="Helical" evidence="10">
    <location>
        <begin position="165"/>
        <end position="193"/>
    </location>
</feature>
<comment type="caution">
    <text evidence="11">The sequence shown here is derived from an EMBL/GenBank/DDBJ whole genome shotgun (WGS) entry which is preliminary data.</text>
</comment>
<feature type="transmembrane region" description="Helical" evidence="10">
    <location>
        <begin position="37"/>
        <end position="55"/>
    </location>
</feature>
<keyword evidence="5 10" id="KW-0812">Transmembrane</keyword>
<keyword evidence="11" id="KW-0282">Flagellum</keyword>
<evidence type="ECO:0000313" key="11">
    <source>
        <dbReference type="EMBL" id="RST96801.1"/>
    </source>
</evidence>
<proteinExistence type="inferred from homology"/>
<organism evidence="11 12">
    <name type="scientific">Vagococcus salmoninarum</name>
    <dbReference type="NCBI Taxonomy" id="2739"/>
    <lineage>
        <taxon>Bacteria</taxon>
        <taxon>Bacillati</taxon>
        <taxon>Bacillota</taxon>
        <taxon>Bacilli</taxon>
        <taxon>Lactobacillales</taxon>
        <taxon>Enterococcaceae</taxon>
        <taxon>Vagococcus</taxon>
    </lineage>
</organism>
<dbReference type="EMBL" id="NGJU01000005">
    <property type="protein sequence ID" value="RST96801.1"/>
    <property type="molecule type" value="Genomic_DNA"/>
</dbReference>
<dbReference type="GO" id="GO:0044780">
    <property type="term" value="P:bacterial-type flagellum assembly"/>
    <property type="evidence" value="ECO:0007669"/>
    <property type="project" value="UniProtKB-UniRule"/>
</dbReference>
<dbReference type="InterPro" id="IPR006303">
    <property type="entry name" value="FliR"/>
</dbReference>
<reference evidence="11 12" key="1">
    <citation type="submission" date="2017-05" db="EMBL/GenBank/DDBJ databases">
        <title>Vagococcus spp. assemblies.</title>
        <authorList>
            <person name="Gulvik C.A."/>
        </authorList>
    </citation>
    <scope>NUCLEOTIDE SEQUENCE [LARGE SCALE GENOMIC DNA]</scope>
    <source>
        <strain evidence="11 12">NCFB 2777</strain>
    </source>
</reference>
<accession>A0A429ZST4</accession>
<dbReference type="Pfam" id="PF01311">
    <property type="entry name" value="Bac_export_1"/>
    <property type="match status" value="1"/>
</dbReference>
<keyword evidence="6 10" id="KW-1133">Transmembrane helix</keyword>
<evidence type="ECO:0000256" key="5">
    <source>
        <dbReference type="ARBA" id="ARBA00022692"/>
    </source>
</evidence>
<evidence type="ECO:0000256" key="3">
    <source>
        <dbReference type="ARBA" id="ARBA00021717"/>
    </source>
</evidence>
<dbReference type="GeneID" id="98567581"/>
<dbReference type="OrthoDB" id="9807748at2"/>
<protein>
    <recommendedName>
        <fullName evidence="3 9">Flagellar biosynthetic protein FliR</fullName>
    </recommendedName>
</protein>
<evidence type="ECO:0000256" key="2">
    <source>
        <dbReference type="ARBA" id="ARBA00009772"/>
    </source>
</evidence>
<dbReference type="AlphaFoldDB" id="A0A429ZST4"/>
<keyword evidence="11" id="KW-0966">Cell projection</keyword>
<keyword evidence="11" id="KW-0969">Cilium</keyword>
<dbReference type="PANTHER" id="PTHR30065">
    <property type="entry name" value="FLAGELLAR BIOSYNTHETIC PROTEIN FLIR"/>
    <property type="match status" value="1"/>
</dbReference>
<dbReference type="PRINTS" id="PR00953">
    <property type="entry name" value="TYPE3IMRPROT"/>
</dbReference>
<dbReference type="RefSeq" id="WP_126778760.1">
    <property type="nucleotide sequence ID" value="NZ_NGJU01000005.1"/>
</dbReference>
<comment type="function">
    <text evidence="1 10">Role in flagellar biosynthesis.</text>
</comment>
<evidence type="ECO:0000256" key="9">
    <source>
        <dbReference type="NCBIfam" id="TIGR01400"/>
    </source>
</evidence>
<dbReference type="InterPro" id="IPR002010">
    <property type="entry name" value="T3SS_IM_R"/>
</dbReference>
<feature type="transmembrane region" description="Helical" evidence="10">
    <location>
        <begin position="61"/>
        <end position="84"/>
    </location>
</feature>
<dbReference type="PANTHER" id="PTHR30065:SF1">
    <property type="entry name" value="SURFACE PRESENTATION OF ANTIGENS PROTEIN SPAR"/>
    <property type="match status" value="1"/>
</dbReference>
<evidence type="ECO:0000256" key="1">
    <source>
        <dbReference type="ARBA" id="ARBA00002578"/>
    </source>
</evidence>
<feature type="transmembrane region" description="Helical" evidence="10">
    <location>
        <begin position="205"/>
        <end position="225"/>
    </location>
</feature>